<dbReference type="AlphaFoldDB" id="A0A7M7PMQ3"/>
<proteinExistence type="predicted"/>
<dbReference type="OMA" id="ERTIYMS"/>
<sequence>MSWLSGYVTGLQITRSAIYLSVMWHDGTLGVAYYSTETAEIYIMNDTMETNNYSLLKKVCHQLQPCCVIASSKADERLLLMLRDLGGVDSCFGASEVLPEDTGNQRIDVQLLPSLDFFPGMLPPQDAAHSTAETPGSDAARTPSSGSA</sequence>
<dbReference type="OrthoDB" id="10067469at2759"/>
<dbReference type="Proteomes" id="UP000007110">
    <property type="component" value="Unassembled WGS sequence"/>
</dbReference>
<dbReference type="KEGG" id="spu:115928551"/>
<dbReference type="EnsemblMetazoa" id="XM_030995858">
    <property type="protein sequence ID" value="XP_030851718"/>
    <property type="gene ID" value="LOC115928551"/>
</dbReference>
<reference evidence="3" key="1">
    <citation type="submission" date="2015-02" db="EMBL/GenBank/DDBJ databases">
        <title>Genome sequencing for Strongylocentrotus purpuratus.</title>
        <authorList>
            <person name="Murali S."/>
            <person name="Liu Y."/>
            <person name="Vee V."/>
            <person name="English A."/>
            <person name="Wang M."/>
            <person name="Skinner E."/>
            <person name="Han Y."/>
            <person name="Muzny D.M."/>
            <person name="Worley K.C."/>
            <person name="Gibbs R.A."/>
        </authorList>
    </citation>
    <scope>NUCLEOTIDE SEQUENCE</scope>
</reference>
<dbReference type="InParanoid" id="A0A7M7PMQ3"/>
<dbReference type="GeneID" id="115928551"/>
<evidence type="ECO:0000313" key="3">
    <source>
        <dbReference type="Proteomes" id="UP000007110"/>
    </source>
</evidence>
<organism evidence="2 3">
    <name type="scientific">Strongylocentrotus purpuratus</name>
    <name type="common">Purple sea urchin</name>
    <dbReference type="NCBI Taxonomy" id="7668"/>
    <lineage>
        <taxon>Eukaryota</taxon>
        <taxon>Metazoa</taxon>
        <taxon>Echinodermata</taxon>
        <taxon>Eleutherozoa</taxon>
        <taxon>Echinozoa</taxon>
        <taxon>Echinoidea</taxon>
        <taxon>Euechinoidea</taxon>
        <taxon>Echinacea</taxon>
        <taxon>Camarodonta</taxon>
        <taxon>Echinidea</taxon>
        <taxon>Strongylocentrotidae</taxon>
        <taxon>Strongylocentrotus</taxon>
    </lineage>
</organism>
<reference evidence="2" key="2">
    <citation type="submission" date="2021-01" db="UniProtKB">
        <authorList>
            <consortium name="EnsemblMetazoa"/>
        </authorList>
    </citation>
    <scope>IDENTIFICATION</scope>
</reference>
<feature type="region of interest" description="Disordered" evidence="1">
    <location>
        <begin position="123"/>
        <end position="148"/>
    </location>
</feature>
<keyword evidence="3" id="KW-1185">Reference proteome</keyword>
<dbReference type="RefSeq" id="XP_030851718.1">
    <property type="nucleotide sequence ID" value="XM_030995858.1"/>
</dbReference>
<protein>
    <submittedName>
        <fullName evidence="2">Uncharacterized protein</fullName>
    </submittedName>
</protein>
<evidence type="ECO:0000256" key="1">
    <source>
        <dbReference type="SAM" id="MobiDB-lite"/>
    </source>
</evidence>
<accession>A0A7M7PMQ3</accession>
<name>A0A7M7PMQ3_STRPU</name>
<evidence type="ECO:0000313" key="2">
    <source>
        <dbReference type="EnsemblMetazoa" id="XP_030851718"/>
    </source>
</evidence>